<dbReference type="RefSeq" id="WP_185885198.1">
    <property type="nucleotide sequence ID" value="NZ_CP060052.1"/>
</dbReference>
<gene>
    <name evidence="3" type="ORF">H4O24_06060</name>
</gene>
<dbReference type="InterPro" id="IPR012422">
    <property type="entry name" value="Cyt_c_oxidase_su4_bac-aa3"/>
</dbReference>
<feature type="transmembrane region" description="Helical" evidence="1">
    <location>
        <begin position="20"/>
        <end position="39"/>
    </location>
</feature>
<dbReference type="InterPro" id="IPR036596">
    <property type="entry name" value="Cyt-C_aa3_sf"/>
</dbReference>
<dbReference type="Proteomes" id="UP000515297">
    <property type="component" value="Chromosome"/>
</dbReference>
<keyword evidence="1" id="KW-1133">Transmembrane helix</keyword>
<accession>A0A7G6VWR4</accession>
<name>A0A7G6VWR4_9SPHN</name>
<evidence type="ECO:0000259" key="2">
    <source>
        <dbReference type="Pfam" id="PF07835"/>
    </source>
</evidence>
<dbReference type="AlphaFoldDB" id="A0A7G6VWR4"/>
<dbReference type="EMBL" id="CP060052">
    <property type="protein sequence ID" value="QNE06179.1"/>
    <property type="molecule type" value="Genomic_DNA"/>
</dbReference>
<evidence type="ECO:0000256" key="1">
    <source>
        <dbReference type="SAM" id="Phobius"/>
    </source>
</evidence>
<sequence length="40" mass="4442">MAKHEPIEKARSTYANFIAWFKWGSIVVAILAAIVVLIIA</sequence>
<dbReference type="Pfam" id="PF07835">
    <property type="entry name" value="COX4_pro_2"/>
    <property type="match status" value="1"/>
</dbReference>
<evidence type="ECO:0000313" key="3">
    <source>
        <dbReference type="EMBL" id="QNE06179.1"/>
    </source>
</evidence>
<dbReference type="SUPFAM" id="SSF81469">
    <property type="entry name" value="Bacterial aa3 type cytochrome c oxidase subunit IV"/>
    <property type="match status" value="1"/>
</dbReference>
<keyword evidence="1" id="KW-0472">Membrane</keyword>
<protein>
    <submittedName>
        <fullName evidence="3">Aa3-type cytochrome c oxidase subunit IV</fullName>
    </submittedName>
</protein>
<proteinExistence type="predicted"/>
<evidence type="ECO:0000313" key="4">
    <source>
        <dbReference type="Proteomes" id="UP000515297"/>
    </source>
</evidence>
<keyword evidence="1" id="KW-0812">Transmembrane</keyword>
<feature type="domain" description="Cytochrome c oxidase subunit IV bacterial aa3 type" evidence="2">
    <location>
        <begin position="11"/>
        <end position="37"/>
    </location>
</feature>
<organism evidence="3 4">
    <name type="scientific">Croceicoccus marinus</name>
    <dbReference type="NCBI Taxonomy" id="450378"/>
    <lineage>
        <taxon>Bacteria</taxon>
        <taxon>Pseudomonadati</taxon>
        <taxon>Pseudomonadota</taxon>
        <taxon>Alphaproteobacteria</taxon>
        <taxon>Sphingomonadales</taxon>
        <taxon>Erythrobacteraceae</taxon>
        <taxon>Croceicoccus</taxon>
    </lineage>
</organism>
<reference evidence="3 4" key="1">
    <citation type="submission" date="2020-08" db="EMBL/GenBank/DDBJ databases">
        <authorList>
            <person name="Liu G."/>
            <person name="Sun C."/>
        </authorList>
    </citation>
    <scope>NUCLEOTIDE SEQUENCE [LARGE SCALE GENOMIC DNA]</scope>
    <source>
        <strain evidence="3 4">OT19</strain>
    </source>
</reference>